<accession>A0A6J4HNJ3</accession>
<evidence type="ECO:0000313" key="2">
    <source>
        <dbReference type="EMBL" id="CAA9229132.1"/>
    </source>
</evidence>
<feature type="compositionally biased region" description="Low complexity" evidence="1">
    <location>
        <begin position="62"/>
        <end position="72"/>
    </location>
</feature>
<feature type="compositionally biased region" description="Basic residues" evidence="1">
    <location>
        <begin position="100"/>
        <end position="113"/>
    </location>
</feature>
<name>A0A6J4HNJ3_9ACTN</name>
<proteinExistence type="predicted"/>
<protein>
    <submittedName>
        <fullName evidence="2">Uncharacterized protein</fullName>
    </submittedName>
</protein>
<sequence>DRDPSSRLVVADAAAADRGRPGHRCPGTAGRVGQRRLRARRLVPQGRGGHRDRPAQVRGLHPAGDGADPGGRALRRLRIGHPRVAGPPPHPGHRAGPPPHRPRAVRRRRRQARHLQPLVRVGCRL</sequence>
<dbReference type="EMBL" id="CADCTI010000089">
    <property type="protein sequence ID" value="CAA9229132.1"/>
    <property type="molecule type" value="Genomic_DNA"/>
</dbReference>
<evidence type="ECO:0000256" key="1">
    <source>
        <dbReference type="SAM" id="MobiDB-lite"/>
    </source>
</evidence>
<dbReference type="AlphaFoldDB" id="A0A6J4HNJ3"/>
<reference evidence="2" key="1">
    <citation type="submission" date="2020-02" db="EMBL/GenBank/DDBJ databases">
        <authorList>
            <person name="Meier V. D."/>
        </authorList>
    </citation>
    <scope>NUCLEOTIDE SEQUENCE</scope>
    <source>
        <strain evidence="2">AVDCRST_MAG57</strain>
    </source>
</reference>
<gene>
    <name evidence="2" type="ORF">AVDCRST_MAG57-949</name>
</gene>
<feature type="region of interest" description="Disordered" evidence="1">
    <location>
        <begin position="1"/>
        <end position="116"/>
    </location>
</feature>
<feature type="non-terminal residue" evidence="2">
    <location>
        <position position="125"/>
    </location>
</feature>
<organism evidence="2">
    <name type="scientific">uncultured Blastococcus sp</name>
    <dbReference type="NCBI Taxonomy" id="217144"/>
    <lineage>
        <taxon>Bacteria</taxon>
        <taxon>Bacillati</taxon>
        <taxon>Actinomycetota</taxon>
        <taxon>Actinomycetes</taxon>
        <taxon>Geodermatophilales</taxon>
        <taxon>Geodermatophilaceae</taxon>
        <taxon>Blastococcus</taxon>
        <taxon>environmental samples</taxon>
    </lineage>
</organism>
<feature type="non-terminal residue" evidence="2">
    <location>
        <position position="1"/>
    </location>
</feature>